<dbReference type="EMBL" id="CP053452">
    <property type="protein sequence ID" value="QJX01206.1"/>
    <property type="molecule type" value="Genomic_DNA"/>
</dbReference>
<accession>A0A6M5Z555</accession>
<dbReference type="Proteomes" id="UP000503447">
    <property type="component" value="Chromosome"/>
</dbReference>
<evidence type="ECO:0000313" key="1">
    <source>
        <dbReference type="EMBL" id="QJX01206.1"/>
    </source>
</evidence>
<dbReference type="KEGG" id="ftj:FTUN_8845"/>
<sequence>MPSAPPLIGTYSAPAVKRGEVVTCLYRDRDCTVTTMSAARIPWPRVQPRCEPGGSGLWVNADLVRAIRTESATALEHWFGVVTGDKVNLTRVRCRTNTEGRFSGCAHGMGGAGVR</sequence>
<organism evidence="1 2">
    <name type="scientific">Frigoriglobus tundricola</name>
    <dbReference type="NCBI Taxonomy" id="2774151"/>
    <lineage>
        <taxon>Bacteria</taxon>
        <taxon>Pseudomonadati</taxon>
        <taxon>Planctomycetota</taxon>
        <taxon>Planctomycetia</taxon>
        <taxon>Gemmatales</taxon>
        <taxon>Gemmataceae</taxon>
        <taxon>Frigoriglobus</taxon>
    </lineage>
</organism>
<dbReference type="RefSeq" id="WP_171475799.1">
    <property type="nucleotide sequence ID" value="NZ_CP053452.2"/>
</dbReference>
<name>A0A6M5Z555_9BACT</name>
<protein>
    <submittedName>
        <fullName evidence="1">Uncharacterized protein</fullName>
    </submittedName>
</protein>
<gene>
    <name evidence="1" type="ORF">FTUN_8845</name>
</gene>
<dbReference type="AlphaFoldDB" id="A0A6M5Z555"/>
<keyword evidence="2" id="KW-1185">Reference proteome</keyword>
<reference evidence="2" key="1">
    <citation type="submission" date="2020-05" db="EMBL/GenBank/DDBJ databases">
        <title>Frigoriglobus tundricola gen. nov., sp. nov., a psychrotolerant cellulolytic planctomycete of the family Gemmataceae with two divergent copies of 16S rRNA gene.</title>
        <authorList>
            <person name="Kulichevskaya I.S."/>
            <person name="Ivanova A.A."/>
            <person name="Naumoff D.G."/>
            <person name="Beletsky A.V."/>
            <person name="Rijpstra W.I.C."/>
            <person name="Sinninghe Damste J.S."/>
            <person name="Mardanov A.V."/>
            <person name="Ravin N.V."/>
            <person name="Dedysh S.N."/>
        </authorList>
    </citation>
    <scope>NUCLEOTIDE SEQUENCE [LARGE SCALE GENOMIC DNA]</scope>
    <source>
        <strain evidence="2">PL17</strain>
    </source>
</reference>
<evidence type="ECO:0000313" key="2">
    <source>
        <dbReference type="Proteomes" id="UP000503447"/>
    </source>
</evidence>
<proteinExistence type="predicted"/>